<evidence type="ECO:0000256" key="2">
    <source>
        <dbReference type="ARBA" id="ARBA00022526"/>
    </source>
</evidence>
<reference evidence="4" key="1">
    <citation type="submission" date="2021-04" db="EMBL/GenBank/DDBJ databases">
        <title>Luteolibacter sp. 32A isolated from the skin of an Anderson's salamander (Ambystoma andersonii).</title>
        <authorList>
            <person name="Spergser J."/>
            <person name="Busse H.-J."/>
        </authorList>
    </citation>
    <scope>NUCLEOTIDE SEQUENCE</scope>
    <source>
        <strain evidence="4">32A</strain>
    </source>
</reference>
<keyword evidence="3" id="KW-0732">Signal</keyword>
<evidence type="ECO:0000256" key="1">
    <source>
        <dbReference type="ARBA" id="ARBA00005564"/>
    </source>
</evidence>
<dbReference type="InterPro" id="IPR050282">
    <property type="entry name" value="Cycloisomerase_2"/>
</dbReference>
<accession>A0A975PGV9</accession>
<evidence type="ECO:0000313" key="5">
    <source>
        <dbReference type="Proteomes" id="UP000676169"/>
    </source>
</evidence>
<organism evidence="4 5">
    <name type="scientific">Luteolibacter ambystomatis</name>
    <dbReference type="NCBI Taxonomy" id="2824561"/>
    <lineage>
        <taxon>Bacteria</taxon>
        <taxon>Pseudomonadati</taxon>
        <taxon>Verrucomicrobiota</taxon>
        <taxon>Verrucomicrobiia</taxon>
        <taxon>Verrucomicrobiales</taxon>
        <taxon>Verrucomicrobiaceae</taxon>
        <taxon>Luteolibacter</taxon>
    </lineage>
</organism>
<dbReference type="PANTHER" id="PTHR30344">
    <property type="entry name" value="6-PHOSPHOGLUCONOLACTONASE-RELATED"/>
    <property type="match status" value="1"/>
</dbReference>
<dbReference type="SUPFAM" id="SSF51004">
    <property type="entry name" value="C-terminal (heme d1) domain of cytochrome cd1-nitrite reductase"/>
    <property type="match status" value="1"/>
</dbReference>
<name>A0A975PGV9_9BACT</name>
<dbReference type="GO" id="GO:0005829">
    <property type="term" value="C:cytosol"/>
    <property type="evidence" value="ECO:0007669"/>
    <property type="project" value="TreeGrafter"/>
</dbReference>
<dbReference type="AlphaFoldDB" id="A0A975PGV9"/>
<keyword evidence="2" id="KW-0119">Carbohydrate metabolism</keyword>
<dbReference type="KEGG" id="lamb:KBB96_08795"/>
<sequence>MIKPIALSLLLASSLGAAPIPVYLGTQTGGKSKSEGIYATTFDPDNGSFGPVTLAAKYSQPGFLTLHPDKPLLYCTGTPLTPFEDKTDSIAAFRIEADGKLTFLKEGSTGGRGACHLNLDGTARTMAVANYGDGRISTVRLDAGGLPESVASVITNTGTGPNKVRQDKPHAHGVYFTKANNRLYIPDLGLDKVWVHPFDAATSKLGEPTFTSTEPGAGPRHMAFTADEKHAYIIDELDNTITACRNTDGKLEPIQRIGTLPEGWSGENTTAEIEISPDGRFVYGSNRGHDSIAVFSRDADSGRLTFVQHAPCGGKLPRHFKIAPGGKWLLCAHQETATLTALPLDPATGKLGAPGEPIACPNPICILFVMGRK</sequence>
<dbReference type="RefSeq" id="WP_211634319.1">
    <property type="nucleotide sequence ID" value="NZ_CP073100.1"/>
</dbReference>
<dbReference type="Gene3D" id="2.130.10.10">
    <property type="entry name" value="YVTN repeat-like/Quinoprotein amine dehydrogenase"/>
    <property type="match status" value="1"/>
</dbReference>
<feature type="chain" id="PRO_5036962543" evidence="3">
    <location>
        <begin position="18"/>
        <end position="373"/>
    </location>
</feature>
<evidence type="ECO:0000313" key="4">
    <source>
        <dbReference type="EMBL" id="QUE52975.1"/>
    </source>
</evidence>
<keyword evidence="5" id="KW-1185">Reference proteome</keyword>
<dbReference type="InterPro" id="IPR011048">
    <property type="entry name" value="Haem_d1_sf"/>
</dbReference>
<dbReference type="InterPro" id="IPR015943">
    <property type="entry name" value="WD40/YVTN_repeat-like_dom_sf"/>
</dbReference>
<gene>
    <name evidence="4" type="ORF">KBB96_08795</name>
</gene>
<dbReference type="EMBL" id="CP073100">
    <property type="protein sequence ID" value="QUE52975.1"/>
    <property type="molecule type" value="Genomic_DNA"/>
</dbReference>
<keyword evidence="2" id="KW-0313">Glucose metabolism</keyword>
<comment type="similarity">
    <text evidence="1">Belongs to the cycloisomerase 2 family.</text>
</comment>
<dbReference type="GO" id="GO:0017057">
    <property type="term" value="F:6-phosphogluconolactonase activity"/>
    <property type="evidence" value="ECO:0007669"/>
    <property type="project" value="TreeGrafter"/>
</dbReference>
<dbReference type="PANTHER" id="PTHR30344:SF1">
    <property type="entry name" value="6-PHOSPHOGLUCONOLACTONASE"/>
    <property type="match status" value="1"/>
</dbReference>
<feature type="signal peptide" evidence="3">
    <location>
        <begin position="1"/>
        <end position="17"/>
    </location>
</feature>
<dbReference type="Proteomes" id="UP000676169">
    <property type="component" value="Chromosome"/>
</dbReference>
<protein>
    <submittedName>
        <fullName evidence="4">Lactonase family protein</fullName>
    </submittedName>
</protein>
<proteinExistence type="inferred from homology"/>
<dbReference type="Pfam" id="PF10282">
    <property type="entry name" value="Lactonase"/>
    <property type="match status" value="1"/>
</dbReference>
<dbReference type="GO" id="GO:0006006">
    <property type="term" value="P:glucose metabolic process"/>
    <property type="evidence" value="ECO:0007669"/>
    <property type="project" value="UniProtKB-KW"/>
</dbReference>
<dbReference type="InterPro" id="IPR019405">
    <property type="entry name" value="Lactonase_7-beta_prop"/>
</dbReference>
<evidence type="ECO:0000256" key="3">
    <source>
        <dbReference type="SAM" id="SignalP"/>
    </source>
</evidence>